<dbReference type="Proteomes" id="UP001313282">
    <property type="component" value="Unassembled WGS sequence"/>
</dbReference>
<proteinExistence type="predicted"/>
<sequence>MLLELCLVAGGVIFYKNRKKRKAEDAARQQWYDSGRTQPPPVPQGYPTYNDTYSQDHPPKSPSMRKTPVVYGNSQQQPSPPYGQPVMAGPERGGYSGGDAPPAYATLRPQSQGLGYERQDLQSGPGRDQKGAGRS</sequence>
<dbReference type="AlphaFoldDB" id="A0AAN8MVA4"/>
<name>A0AAN8MVA4_9PEZI</name>
<gene>
    <name evidence="2" type="ORF">TWF718_009059</name>
</gene>
<reference evidence="2 3" key="1">
    <citation type="submission" date="2019-10" db="EMBL/GenBank/DDBJ databases">
        <authorList>
            <person name="Palmer J.M."/>
        </authorList>
    </citation>
    <scope>NUCLEOTIDE SEQUENCE [LARGE SCALE GENOMIC DNA]</scope>
    <source>
        <strain evidence="2 3">TWF718</strain>
    </source>
</reference>
<keyword evidence="3" id="KW-1185">Reference proteome</keyword>
<evidence type="ECO:0000256" key="1">
    <source>
        <dbReference type="SAM" id="MobiDB-lite"/>
    </source>
</evidence>
<dbReference type="EMBL" id="JAVHNR010000006">
    <property type="protein sequence ID" value="KAK6339663.1"/>
    <property type="molecule type" value="Genomic_DNA"/>
</dbReference>
<protein>
    <submittedName>
        <fullName evidence="2">Uncharacterized protein</fullName>
    </submittedName>
</protein>
<evidence type="ECO:0000313" key="3">
    <source>
        <dbReference type="Proteomes" id="UP001313282"/>
    </source>
</evidence>
<evidence type="ECO:0000313" key="2">
    <source>
        <dbReference type="EMBL" id="KAK6339663.1"/>
    </source>
</evidence>
<feature type="region of interest" description="Disordered" evidence="1">
    <location>
        <begin position="19"/>
        <end position="135"/>
    </location>
</feature>
<organism evidence="2 3">
    <name type="scientific">Orbilia javanica</name>
    <dbReference type="NCBI Taxonomy" id="47235"/>
    <lineage>
        <taxon>Eukaryota</taxon>
        <taxon>Fungi</taxon>
        <taxon>Dikarya</taxon>
        <taxon>Ascomycota</taxon>
        <taxon>Pezizomycotina</taxon>
        <taxon>Orbiliomycetes</taxon>
        <taxon>Orbiliales</taxon>
        <taxon>Orbiliaceae</taxon>
        <taxon>Orbilia</taxon>
    </lineage>
</organism>
<accession>A0AAN8MVA4</accession>
<comment type="caution">
    <text evidence="2">The sequence shown here is derived from an EMBL/GenBank/DDBJ whole genome shotgun (WGS) entry which is preliminary data.</text>
</comment>